<feature type="transmembrane region" description="Helical" evidence="1">
    <location>
        <begin position="143"/>
        <end position="163"/>
    </location>
</feature>
<reference evidence="3 4" key="1">
    <citation type="submission" date="2020-08" db="EMBL/GenBank/DDBJ databases">
        <authorList>
            <person name="Seo M.-J."/>
        </authorList>
    </citation>
    <scope>NUCLEOTIDE SEQUENCE [LARGE SCALE GENOMIC DNA]</scope>
    <source>
        <strain evidence="3 4">MBLA0160</strain>
    </source>
</reference>
<dbReference type="Proteomes" id="UP000546257">
    <property type="component" value="Unassembled WGS sequence"/>
</dbReference>
<sequence length="180" mass="19794">MFQRSVLPEVEVYRVLSNARRRETLAELWGRPEPVSLRELSEAIAATESGSHPAPRALRESVYNALHQTHLPKMHDLGLVAYDPDRKTVSACAEARQLGRYMDVTTRLGVTWGEYYRALGVAGLFITVASLAAVPGFAAVNPLLPATGFLGAFAASTVYQLLAERLGVRGRIKRLCARLF</sequence>
<evidence type="ECO:0000256" key="1">
    <source>
        <dbReference type="SAM" id="Phobius"/>
    </source>
</evidence>
<accession>A0A7J9SM57</accession>
<comment type="caution">
    <text evidence="3">The sequence shown here is derived from an EMBL/GenBank/DDBJ whole genome shotgun (WGS) entry which is preliminary data.</text>
</comment>
<feature type="domain" description="DUF7344" evidence="2">
    <location>
        <begin position="13"/>
        <end position="90"/>
    </location>
</feature>
<gene>
    <name evidence="3" type="ORF">H5V44_15240</name>
</gene>
<dbReference type="EMBL" id="JACKXD010000006">
    <property type="protein sequence ID" value="MBB6647622.1"/>
    <property type="molecule type" value="Genomic_DNA"/>
</dbReference>
<dbReference type="AlphaFoldDB" id="A0A7J9SM57"/>
<dbReference type="RefSeq" id="WP_185193997.1">
    <property type="nucleotide sequence ID" value="NZ_JACKXD010000006.1"/>
</dbReference>
<keyword evidence="1" id="KW-1133">Transmembrane helix</keyword>
<evidence type="ECO:0000259" key="2">
    <source>
        <dbReference type="Pfam" id="PF24035"/>
    </source>
</evidence>
<evidence type="ECO:0000313" key="4">
    <source>
        <dbReference type="Proteomes" id="UP000546257"/>
    </source>
</evidence>
<evidence type="ECO:0000313" key="3">
    <source>
        <dbReference type="EMBL" id="MBB6647622.1"/>
    </source>
</evidence>
<dbReference type="Pfam" id="PF24035">
    <property type="entry name" value="DUF7344"/>
    <property type="match status" value="1"/>
</dbReference>
<keyword evidence="1" id="KW-0812">Transmembrane</keyword>
<protein>
    <recommendedName>
        <fullName evidence="2">DUF7344 domain-containing protein</fullName>
    </recommendedName>
</protein>
<feature type="transmembrane region" description="Helical" evidence="1">
    <location>
        <begin position="115"/>
        <end position="137"/>
    </location>
</feature>
<organism evidence="3 4">
    <name type="scientific">Halobellus ruber</name>
    <dbReference type="NCBI Taxonomy" id="2761102"/>
    <lineage>
        <taxon>Archaea</taxon>
        <taxon>Methanobacteriati</taxon>
        <taxon>Methanobacteriota</taxon>
        <taxon>Stenosarchaea group</taxon>
        <taxon>Halobacteria</taxon>
        <taxon>Halobacteriales</taxon>
        <taxon>Haloferacaceae</taxon>
        <taxon>Halobellus</taxon>
    </lineage>
</organism>
<keyword evidence="4" id="KW-1185">Reference proteome</keyword>
<dbReference type="InterPro" id="IPR055768">
    <property type="entry name" value="DUF7344"/>
</dbReference>
<proteinExistence type="predicted"/>
<dbReference type="Gene3D" id="1.10.10.10">
    <property type="entry name" value="Winged helix-like DNA-binding domain superfamily/Winged helix DNA-binding domain"/>
    <property type="match status" value="1"/>
</dbReference>
<keyword evidence="1" id="KW-0472">Membrane</keyword>
<name>A0A7J9SM57_9EURY</name>
<dbReference type="InterPro" id="IPR036388">
    <property type="entry name" value="WH-like_DNA-bd_sf"/>
</dbReference>